<reference evidence="5 6" key="1">
    <citation type="submission" date="2022-08" db="EMBL/GenBank/DDBJ databases">
        <title>novel species in genus Aeromicrobium.</title>
        <authorList>
            <person name="Ye L."/>
        </authorList>
    </citation>
    <scope>NUCLEOTIDE SEQUENCE [LARGE SCALE GENOMIC DNA]</scope>
    <source>
        <strain evidence="6">zg-Y1379</strain>
    </source>
</reference>
<dbReference type="GO" id="GO:0005524">
    <property type="term" value="F:ATP binding"/>
    <property type="evidence" value="ECO:0007669"/>
    <property type="project" value="UniProtKB-KW"/>
</dbReference>
<dbReference type="InterPro" id="IPR027417">
    <property type="entry name" value="P-loop_NTPase"/>
</dbReference>
<dbReference type="PANTHER" id="PTHR42781:SF4">
    <property type="entry name" value="SPERMIDINE_PUTRESCINE IMPORT ATP-BINDING PROTEIN POTA"/>
    <property type="match status" value="1"/>
</dbReference>
<evidence type="ECO:0000256" key="1">
    <source>
        <dbReference type="ARBA" id="ARBA00022448"/>
    </source>
</evidence>
<keyword evidence="1" id="KW-0813">Transport</keyword>
<dbReference type="SMART" id="SM00382">
    <property type="entry name" value="AAA"/>
    <property type="match status" value="1"/>
</dbReference>
<dbReference type="Pfam" id="PF00005">
    <property type="entry name" value="ABC_tran"/>
    <property type="match status" value="1"/>
</dbReference>
<dbReference type="Pfam" id="PF08402">
    <property type="entry name" value="TOBE_2"/>
    <property type="match status" value="1"/>
</dbReference>
<name>A0ABY5MAX7_9ACTN</name>
<dbReference type="InterPro" id="IPR050093">
    <property type="entry name" value="ABC_SmlMolc_Importer"/>
</dbReference>
<keyword evidence="6" id="KW-1185">Reference proteome</keyword>
<dbReference type="RefSeq" id="WP_232399317.1">
    <property type="nucleotide sequence ID" value="NZ_CP102173.1"/>
</dbReference>
<dbReference type="InterPro" id="IPR008995">
    <property type="entry name" value="Mo/tungstate-bd_C_term_dom"/>
</dbReference>
<dbReference type="SUPFAM" id="SSF52540">
    <property type="entry name" value="P-loop containing nucleoside triphosphate hydrolases"/>
    <property type="match status" value="1"/>
</dbReference>
<dbReference type="PANTHER" id="PTHR42781">
    <property type="entry name" value="SPERMIDINE/PUTRESCINE IMPORT ATP-BINDING PROTEIN POTA"/>
    <property type="match status" value="1"/>
</dbReference>
<dbReference type="InterPro" id="IPR003593">
    <property type="entry name" value="AAA+_ATPase"/>
</dbReference>
<keyword evidence="3 5" id="KW-0067">ATP-binding</keyword>
<evidence type="ECO:0000256" key="2">
    <source>
        <dbReference type="ARBA" id="ARBA00022741"/>
    </source>
</evidence>
<dbReference type="InterPro" id="IPR003439">
    <property type="entry name" value="ABC_transporter-like_ATP-bd"/>
</dbReference>
<dbReference type="SUPFAM" id="SSF50331">
    <property type="entry name" value="MOP-like"/>
    <property type="match status" value="1"/>
</dbReference>
<dbReference type="InterPro" id="IPR013611">
    <property type="entry name" value="Transp-assoc_OB_typ2"/>
</dbReference>
<keyword evidence="2" id="KW-0547">Nucleotide-binding</keyword>
<dbReference type="Gene3D" id="2.40.50.100">
    <property type="match status" value="1"/>
</dbReference>
<dbReference type="Gene3D" id="3.40.50.300">
    <property type="entry name" value="P-loop containing nucleotide triphosphate hydrolases"/>
    <property type="match status" value="1"/>
</dbReference>
<dbReference type="InterPro" id="IPR017871">
    <property type="entry name" value="ABC_transporter-like_CS"/>
</dbReference>
<protein>
    <submittedName>
        <fullName evidence="5">ABC transporter ATP-binding protein</fullName>
    </submittedName>
</protein>
<accession>A0ABY5MAX7</accession>
<evidence type="ECO:0000313" key="5">
    <source>
        <dbReference type="EMBL" id="UUP15263.1"/>
    </source>
</evidence>
<dbReference type="PROSITE" id="PS50893">
    <property type="entry name" value="ABC_TRANSPORTER_2"/>
    <property type="match status" value="1"/>
</dbReference>
<gene>
    <name evidence="5" type="ORF">NQV15_08115</name>
</gene>
<feature type="domain" description="ABC transporter" evidence="4">
    <location>
        <begin position="11"/>
        <end position="241"/>
    </location>
</feature>
<dbReference type="PROSITE" id="PS00211">
    <property type="entry name" value="ABC_TRANSPORTER_1"/>
    <property type="match status" value="1"/>
</dbReference>
<evidence type="ECO:0000256" key="3">
    <source>
        <dbReference type="ARBA" id="ARBA00022840"/>
    </source>
</evidence>
<evidence type="ECO:0000259" key="4">
    <source>
        <dbReference type="PROSITE" id="PS50893"/>
    </source>
</evidence>
<sequence>MTSTEITASPIALRGLAKHYGATRALDDVSLDIPAGSFTAILGPSGSGKTTLLNALGGFTTLDAGAIEVSGVDMAGVEPSKRGFGYVFQQYALFPHMTIAENIAFPLVSRKVDRAQIKERVTRMLEMVELSHVADRDASQLSGGQQQRIALARALVYEPAVILLDEPLAALDRRLRESLRAELRQVHDRVGSTFILVTHDQEEAMSMADRIVVMRNGKVEQVGTPAEVYDTPVSEFVATFLGDCNLMRGTVDSAGGLVTEDGLLIARATGLPGGTDGVAAIRPEGLRLVRAEPEAAESVVKATVESQQFMGREVLIACSSPVGRLLARVPRSRINAHAEEETRPGCVVQLGWTVDSVHVIES</sequence>
<evidence type="ECO:0000313" key="6">
    <source>
        <dbReference type="Proteomes" id="UP001316184"/>
    </source>
</evidence>
<dbReference type="Proteomes" id="UP001316184">
    <property type="component" value="Chromosome"/>
</dbReference>
<proteinExistence type="predicted"/>
<dbReference type="EMBL" id="CP102173">
    <property type="protein sequence ID" value="UUP15263.1"/>
    <property type="molecule type" value="Genomic_DNA"/>
</dbReference>
<organism evidence="5 6">
    <name type="scientific">Aeromicrobium wangtongii</name>
    <dbReference type="NCBI Taxonomy" id="2969247"/>
    <lineage>
        <taxon>Bacteria</taxon>
        <taxon>Bacillati</taxon>
        <taxon>Actinomycetota</taxon>
        <taxon>Actinomycetes</taxon>
        <taxon>Propionibacteriales</taxon>
        <taxon>Nocardioidaceae</taxon>
        <taxon>Aeromicrobium</taxon>
    </lineage>
</organism>